<protein>
    <submittedName>
        <fullName evidence="2">Uncharacterized protein</fullName>
    </submittedName>
</protein>
<organism evidence="2 3">
    <name type="scientific">Ostreobium quekettii</name>
    <dbReference type="NCBI Taxonomy" id="121088"/>
    <lineage>
        <taxon>Eukaryota</taxon>
        <taxon>Viridiplantae</taxon>
        <taxon>Chlorophyta</taxon>
        <taxon>core chlorophytes</taxon>
        <taxon>Ulvophyceae</taxon>
        <taxon>TCBD clade</taxon>
        <taxon>Bryopsidales</taxon>
        <taxon>Ostreobineae</taxon>
        <taxon>Ostreobiaceae</taxon>
        <taxon>Ostreobium</taxon>
    </lineage>
</organism>
<dbReference type="EMBL" id="CAJHUC010001836">
    <property type="protein sequence ID" value="CAD7702452.1"/>
    <property type="molecule type" value="Genomic_DNA"/>
</dbReference>
<keyword evidence="1" id="KW-0812">Transmembrane</keyword>
<keyword evidence="1" id="KW-0472">Membrane</keyword>
<evidence type="ECO:0000313" key="3">
    <source>
        <dbReference type="Proteomes" id="UP000708148"/>
    </source>
</evidence>
<feature type="transmembrane region" description="Helical" evidence="1">
    <location>
        <begin position="223"/>
        <end position="243"/>
    </location>
</feature>
<gene>
    <name evidence="2" type="ORF">OSTQU699_LOCUS7809</name>
</gene>
<comment type="caution">
    <text evidence="2">The sequence shown here is derived from an EMBL/GenBank/DDBJ whole genome shotgun (WGS) entry which is preliminary data.</text>
</comment>
<dbReference type="Proteomes" id="UP000708148">
    <property type="component" value="Unassembled WGS sequence"/>
</dbReference>
<evidence type="ECO:0000256" key="1">
    <source>
        <dbReference type="SAM" id="Phobius"/>
    </source>
</evidence>
<sequence>MHPFWLTFRDGALEGRYLRDVFYGPNRDRALALAALPLLAASLWHEYSLLGSSETFLALAALGACTVAMLHAGARLALLRGCDGYANGRIVWSVGCRLVRSLGLALALHVWTSRGAPGPSPPLRDLCFRSSLASLAAHHMAFPLPFHHGVIVTGVTILSFVPPSAATFCDAARRKEGAEFRSAISSVDRLLTGVSDVLLAPLRGALKARPASSADALAGCEPVVTFLYVGLGFLVPTYGLWLWERASRADFATTLPREENKRVRIDAAPAAGPLAHAGIMVLASSCIWRALIEESWTAGLVPGGWGAAEA</sequence>
<reference evidence="2" key="1">
    <citation type="submission" date="2020-12" db="EMBL/GenBank/DDBJ databases">
        <authorList>
            <person name="Iha C."/>
        </authorList>
    </citation>
    <scope>NUCLEOTIDE SEQUENCE</scope>
</reference>
<name>A0A8S1JF04_9CHLO</name>
<dbReference type="AlphaFoldDB" id="A0A8S1JF04"/>
<proteinExistence type="predicted"/>
<keyword evidence="3" id="KW-1185">Reference proteome</keyword>
<accession>A0A8S1JF04</accession>
<evidence type="ECO:0000313" key="2">
    <source>
        <dbReference type="EMBL" id="CAD7702452.1"/>
    </source>
</evidence>
<keyword evidence="1" id="KW-1133">Transmembrane helix</keyword>
<feature type="transmembrane region" description="Helical" evidence="1">
    <location>
        <begin position="56"/>
        <end position="78"/>
    </location>
</feature>